<dbReference type="InterPro" id="IPR023006">
    <property type="entry name" value="YchJ-like"/>
</dbReference>
<sequence length="145" mass="16074">MSFGAAASSARDDRFPRPAAGRPCPCGSGDRFDGCCGPLLAGAATAPTAERLMRSRYTAFVTGDDRYLFDTWHPGTRPDSLDLDPAQRWTGLEILATEGGGEEDARGIVEFRASWSFGRERGALHERSRFVRRRERWWYLDGAVS</sequence>
<evidence type="ECO:0000313" key="4">
    <source>
        <dbReference type="Proteomes" id="UP000602532"/>
    </source>
</evidence>
<dbReference type="EMBL" id="JACSPM010000003">
    <property type="protein sequence ID" value="MBD8023957.1"/>
    <property type="molecule type" value="Genomic_DNA"/>
</dbReference>
<dbReference type="Proteomes" id="UP000602532">
    <property type="component" value="Unassembled WGS sequence"/>
</dbReference>
<comment type="caution">
    <text evidence="3">The sequence shown here is derived from an EMBL/GenBank/DDBJ whole genome shotgun (WGS) entry which is preliminary data.</text>
</comment>
<dbReference type="HAMAP" id="MF_00612">
    <property type="entry name" value="UPF0225"/>
    <property type="match status" value="1"/>
</dbReference>
<gene>
    <name evidence="3" type="ORF">H9622_10165</name>
</gene>
<dbReference type="SUPFAM" id="SSF54427">
    <property type="entry name" value="NTF2-like"/>
    <property type="match status" value="1"/>
</dbReference>
<protein>
    <recommendedName>
        <fullName evidence="1">UPF0225 protein H9622_10165</fullName>
    </recommendedName>
</protein>
<dbReference type="PANTHER" id="PTHR33747:SF1">
    <property type="entry name" value="ADENYLATE CYCLASE-ASSOCIATED CAP C-TERMINAL DOMAIN-CONTAINING PROTEIN"/>
    <property type="match status" value="1"/>
</dbReference>
<dbReference type="SUPFAM" id="SSF103642">
    <property type="entry name" value="Sec-C motif"/>
    <property type="match status" value="1"/>
</dbReference>
<evidence type="ECO:0000256" key="1">
    <source>
        <dbReference type="HAMAP-Rule" id="MF_00612"/>
    </source>
</evidence>
<evidence type="ECO:0000313" key="3">
    <source>
        <dbReference type="EMBL" id="MBD8023957.1"/>
    </source>
</evidence>
<dbReference type="Pfam" id="PF17775">
    <property type="entry name" value="YchJ_M-like"/>
    <property type="match status" value="1"/>
</dbReference>
<organism evidence="3 4">
    <name type="scientific">Microbacterium gallinarum</name>
    <dbReference type="NCBI Taxonomy" id="2762209"/>
    <lineage>
        <taxon>Bacteria</taxon>
        <taxon>Bacillati</taxon>
        <taxon>Actinomycetota</taxon>
        <taxon>Actinomycetes</taxon>
        <taxon>Micrococcales</taxon>
        <taxon>Microbacteriaceae</taxon>
        <taxon>Microbacterium</taxon>
    </lineage>
</organism>
<name>A0ABR8X3R2_9MICO</name>
<reference evidence="3 4" key="1">
    <citation type="submission" date="2020-08" db="EMBL/GenBank/DDBJ databases">
        <title>A Genomic Blueprint of the Chicken Gut Microbiome.</title>
        <authorList>
            <person name="Gilroy R."/>
            <person name="Ravi A."/>
            <person name="Getino M."/>
            <person name="Pursley I."/>
            <person name="Horton D.L."/>
            <person name="Alikhan N.-F."/>
            <person name="Baker D."/>
            <person name="Gharbi K."/>
            <person name="Hall N."/>
            <person name="Watson M."/>
            <person name="Adriaenssens E.M."/>
            <person name="Foster-Nyarko E."/>
            <person name="Jarju S."/>
            <person name="Secka A."/>
            <person name="Antonio M."/>
            <person name="Oren A."/>
            <person name="Chaudhuri R."/>
            <person name="La Ragione R.M."/>
            <person name="Hildebrand F."/>
            <person name="Pallen M.J."/>
        </authorList>
    </citation>
    <scope>NUCLEOTIDE SEQUENCE [LARGE SCALE GENOMIC DNA]</scope>
    <source>
        <strain evidence="3 4">Sa1CUA4</strain>
    </source>
</reference>
<comment type="similarity">
    <text evidence="1">Belongs to the UPF0225 family.</text>
</comment>
<dbReference type="RefSeq" id="WP_191766284.1">
    <property type="nucleotide sequence ID" value="NZ_JACSPM010000003.1"/>
</dbReference>
<dbReference type="PANTHER" id="PTHR33747">
    <property type="entry name" value="UPF0225 PROTEIN SCO1677"/>
    <property type="match status" value="1"/>
</dbReference>
<evidence type="ECO:0000259" key="2">
    <source>
        <dbReference type="Pfam" id="PF17775"/>
    </source>
</evidence>
<feature type="domain" description="YchJ-like middle NTF2-like" evidence="2">
    <location>
        <begin position="48"/>
        <end position="142"/>
    </location>
</feature>
<dbReference type="InterPro" id="IPR032710">
    <property type="entry name" value="NTF2-like_dom_sf"/>
</dbReference>
<keyword evidence="4" id="KW-1185">Reference proteome</keyword>
<dbReference type="Gene3D" id="3.10.450.50">
    <property type="match status" value="1"/>
</dbReference>
<dbReference type="InterPro" id="IPR048469">
    <property type="entry name" value="YchJ-like_M"/>
</dbReference>
<accession>A0ABR8X3R2</accession>
<proteinExistence type="inferred from homology"/>